<feature type="compositionally biased region" description="Basic and acidic residues" evidence="1">
    <location>
        <begin position="74"/>
        <end position="182"/>
    </location>
</feature>
<comment type="caution">
    <text evidence="2">The sequence shown here is derived from an EMBL/GenBank/DDBJ whole genome shotgun (WGS) entry which is preliminary data.</text>
</comment>
<organism evidence="2 3">
    <name type="scientific">Phaeomoniella chlamydospora</name>
    <name type="common">Phaeoacremonium chlamydosporum</name>
    <dbReference type="NCBI Taxonomy" id="158046"/>
    <lineage>
        <taxon>Eukaryota</taxon>
        <taxon>Fungi</taxon>
        <taxon>Dikarya</taxon>
        <taxon>Ascomycota</taxon>
        <taxon>Pezizomycotina</taxon>
        <taxon>Eurotiomycetes</taxon>
        <taxon>Chaetothyriomycetidae</taxon>
        <taxon>Phaeomoniellales</taxon>
        <taxon>Phaeomoniellaceae</taxon>
        <taxon>Phaeomoniella</taxon>
    </lineage>
</organism>
<feature type="compositionally biased region" description="Basic and acidic residues" evidence="1">
    <location>
        <begin position="38"/>
        <end position="53"/>
    </location>
</feature>
<proteinExistence type="predicted"/>
<evidence type="ECO:0000313" key="2">
    <source>
        <dbReference type="EMBL" id="KKY16842.1"/>
    </source>
</evidence>
<feature type="compositionally biased region" description="Basic and acidic residues" evidence="1">
    <location>
        <begin position="221"/>
        <end position="237"/>
    </location>
</feature>
<reference evidence="2 3" key="1">
    <citation type="submission" date="2015-05" db="EMBL/GenBank/DDBJ databases">
        <title>Distinctive expansion of gene families associated with plant cell wall degradation and secondary metabolism in the genomes of grapevine trunk pathogens.</title>
        <authorList>
            <person name="Lawrence D.P."/>
            <person name="Travadon R."/>
            <person name="Rolshausen P.E."/>
            <person name="Baumgartner K."/>
        </authorList>
    </citation>
    <scope>NUCLEOTIDE SEQUENCE [LARGE SCALE GENOMIC DNA]</scope>
    <source>
        <strain evidence="2">UCRPC4</strain>
    </source>
</reference>
<evidence type="ECO:0000256" key="1">
    <source>
        <dbReference type="SAM" id="MobiDB-lite"/>
    </source>
</evidence>
<gene>
    <name evidence="2" type="ORF">UCRPC4_g05800</name>
</gene>
<dbReference type="Proteomes" id="UP000053317">
    <property type="component" value="Unassembled WGS sequence"/>
</dbReference>
<dbReference type="AlphaFoldDB" id="A0A0G2E1D5"/>
<sequence length="243" mass="26743">MSGHATGTGADTHSSVNANRLPNGAGQEAKASNVSKSGDPDFYGHHDHNEGPHSKKWQNVLDPRVDSNNPSRHVRAEAEAQARAETERTKEAEVETVRARERGDAEAQRRAEGERAEAEKRAEAARARANGKAEAEADAQRAVHRAQEDKHRAVQEARINAERDAEERKRKEQEQAERERLSQKGGVRDAVVNIAKNAHGAGESIRGRFNGKVDERFGDQAAANEHREIAREGEHKIGQNSGR</sequence>
<accession>A0A0G2E1D5</accession>
<protein>
    <submittedName>
        <fullName evidence="2">Uncharacterized protein</fullName>
    </submittedName>
</protein>
<feature type="region of interest" description="Disordered" evidence="1">
    <location>
        <begin position="221"/>
        <end position="243"/>
    </location>
</feature>
<feature type="region of interest" description="Disordered" evidence="1">
    <location>
        <begin position="1"/>
        <end position="186"/>
    </location>
</feature>
<name>A0A0G2E1D5_PHACM</name>
<dbReference type="EMBL" id="LCWF01000155">
    <property type="protein sequence ID" value="KKY16842.1"/>
    <property type="molecule type" value="Genomic_DNA"/>
</dbReference>
<evidence type="ECO:0000313" key="3">
    <source>
        <dbReference type="Proteomes" id="UP000053317"/>
    </source>
</evidence>
<keyword evidence="3" id="KW-1185">Reference proteome</keyword>
<reference evidence="2 3" key="2">
    <citation type="submission" date="2015-05" db="EMBL/GenBank/DDBJ databases">
        <authorList>
            <person name="Morales-Cruz A."/>
            <person name="Amrine K.C."/>
            <person name="Cantu D."/>
        </authorList>
    </citation>
    <scope>NUCLEOTIDE SEQUENCE [LARGE SCALE GENOMIC DNA]</scope>
    <source>
        <strain evidence="2">UCRPC4</strain>
    </source>
</reference>
<feature type="compositionally biased region" description="Polar residues" evidence="1">
    <location>
        <begin position="9"/>
        <end position="20"/>
    </location>
</feature>